<keyword evidence="5" id="KW-0276">Fatty acid metabolism</keyword>
<evidence type="ECO:0000256" key="4">
    <source>
        <dbReference type="ARBA" id="ARBA00009463"/>
    </source>
</evidence>
<feature type="domain" description="3-hydroxyacyl-CoA dehydrogenase C-terminal" evidence="13">
    <location>
        <begin position="513"/>
        <end position="598"/>
    </location>
</feature>
<dbReference type="GO" id="GO:0070403">
    <property type="term" value="F:NAD+ binding"/>
    <property type="evidence" value="ECO:0007669"/>
    <property type="project" value="InterPro"/>
</dbReference>
<evidence type="ECO:0000256" key="12">
    <source>
        <dbReference type="ARBA" id="ARBA00049556"/>
    </source>
</evidence>
<keyword evidence="8" id="KW-0520">NAD</keyword>
<gene>
    <name evidence="15" type="ORF">JQS30_05695</name>
</gene>
<proteinExistence type="inferred from homology"/>
<dbReference type="UniPathway" id="UPA00659"/>
<keyword evidence="10" id="KW-0456">Lyase</keyword>
<dbReference type="Proteomes" id="UP000662939">
    <property type="component" value="Chromosome"/>
</dbReference>
<dbReference type="PANTHER" id="PTHR43612">
    <property type="entry name" value="TRIFUNCTIONAL ENZYME SUBUNIT ALPHA"/>
    <property type="match status" value="1"/>
</dbReference>
<dbReference type="KEGG" id="nav:JQS30_05695"/>
<comment type="similarity">
    <text evidence="4">Belongs to the 3-hydroxyacyl-CoA dehydrogenase family.</text>
</comment>
<dbReference type="PANTHER" id="PTHR43612:SF3">
    <property type="entry name" value="TRIFUNCTIONAL ENZYME SUBUNIT ALPHA, MITOCHONDRIAL"/>
    <property type="match status" value="1"/>
</dbReference>
<dbReference type="FunFam" id="3.40.50.720:FF:000009">
    <property type="entry name" value="Fatty oxidation complex, alpha subunit"/>
    <property type="match status" value="1"/>
</dbReference>
<dbReference type="Gene3D" id="3.90.226.10">
    <property type="entry name" value="2-enoyl-CoA Hydratase, Chain A, domain 1"/>
    <property type="match status" value="1"/>
</dbReference>
<comment type="pathway">
    <text evidence="2">Lipid metabolism; butanoate metabolism.</text>
</comment>
<keyword evidence="7" id="KW-0560">Oxidoreductase</keyword>
<evidence type="ECO:0000256" key="8">
    <source>
        <dbReference type="ARBA" id="ARBA00023027"/>
    </source>
</evidence>
<evidence type="ECO:0000313" key="16">
    <source>
        <dbReference type="Proteomes" id="UP000662939"/>
    </source>
</evidence>
<dbReference type="Pfam" id="PF00378">
    <property type="entry name" value="ECH_1"/>
    <property type="match status" value="1"/>
</dbReference>
<organism evidence="15 16">
    <name type="scientific">Natronoglycomyces albus</name>
    <dbReference type="NCBI Taxonomy" id="2811108"/>
    <lineage>
        <taxon>Bacteria</taxon>
        <taxon>Bacillati</taxon>
        <taxon>Actinomycetota</taxon>
        <taxon>Actinomycetes</taxon>
        <taxon>Glycomycetales</taxon>
        <taxon>Glycomycetaceae</taxon>
        <taxon>Natronoglycomyces</taxon>
    </lineage>
</organism>
<keyword evidence="9" id="KW-0443">Lipid metabolism</keyword>
<comment type="catalytic activity">
    <reaction evidence="12">
        <text>a (3S)-3-hydroxyacyl-CoA + NAD(+) = a 3-oxoacyl-CoA + NADH + H(+)</text>
        <dbReference type="Rhea" id="RHEA:22432"/>
        <dbReference type="ChEBI" id="CHEBI:15378"/>
        <dbReference type="ChEBI" id="CHEBI:57318"/>
        <dbReference type="ChEBI" id="CHEBI:57540"/>
        <dbReference type="ChEBI" id="CHEBI:57945"/>
        <dbReference type="ChEBI" id="CHEBI:90726"/>
        <dbReference type="EC" id="1.1.1.35"/>
    </reaction>
</comment>
<dbReference type="InterPro" id="IPR001753">
    <property type="entry name" value="Enoyl-CoA_hydra/iso"/>
</dbReference>
<dbReference type="InterPro" id="IPR036291">
    <property type="entry name" value="NAD(P)-bd_dom_sf"/>
</dbReference>
<dbReference type="InterPro" id="IPR006176">
    <property type="entry name" value="3-OHacyl-CoA_DH_NAD-bd"/>
</dbReference>
<dbReference type="AlphaFoldDB" id="A0A895XNP2"/>
<protein>
    <submittedName>
        <fullName evidence="15">Enoyl-CoA hydratase/isomerase family protein</fullName>
    </submittedName>
</protein>
<dbReference type="GO" id="GO:0006635">
    <property type="term" value="P:fatty acid beta-oxidation"/>
    <property type="evidence" value="ECO:0007669"/>
    <property type="project" value="UniProtKB-UniPathway"/>
</dbReference>
<comment type="pathway">
    <text evidence="1">Lipid metabolism; fatty acid beta-oxidation.</text>
</comment>
<feature type="domain" description="3-hydroxyacyl-CoA dehydrogenase NAD binding" evidence="14">
    <location>
        <begin position="330"/>
        <end position="509"/>
    </location>
</feature>
<evidence type="ECO:0000256" key="3">
    <source>
        <dbReference type="ARBA" id="ARBA00007005"/>
    </source>
</evidence>
<evidence type="ECO:0000256" key="5">
    <source>
        <dbReference type="ARBA" id="ARBA00022832"/>
    </source>
</evidence>
<evidence type="ECO:0000256" key="6">
    <source>
        <dbReference type="ARBA" id="ARBA00022963"/>
    </source>
</evidence>
<dbReference type="CDD" id="cd06558">
    <property type="entry name" value="crotonase-like"/>
    <property type="match status" value="1"/>
</dbReference>
<reference evidence="15" key="1">
    <citation type="submission" date="2021-02" db="EMBL/GenBank/DDBJ databases">
        <title>Natronoglycomyces albus gen. nov., sp. nov, a haloalkaliphilic actinobacterium from a soda solonchak soil.</title>
        <authorList>
            <person name="Sorokin D.Y."/>
            <person name="Khijniak T.V."/>
            <person name="Zakharycheva A.P."/>
            <person name="Boueva O.V."/>
            <person name="Ariskina E.V."/>
            <person name="Hahnke R.L."/>
            <person name="Bunk B."/>
            <person name="Sproer C."/>
            <person name="Schumann P."/>
            <person name="Evtushenko L.I."/>
            <person name="Kublanov I.V."/>
        </authorList>
    </citation>
    <scope>NUCLEOTIDE SEQUENCE</scope>
    <source>
        <strain evidence="15">DSM 106290</strain>
    </source>
</reference>
<dbReference type="EMBL" id="CP070496">
    <property type="protein sequence ID" value="QSB06974.1"/>
    <property type="molecule type" value="Genomic_DNA"/>
</dbReference>
<evidence type="ECO:0000259" key="14">
    <source>
        <dbReference type="Pfam" id="PF02737"/>
    </source>
</evidence>
<dbReference type="InterPro" id="IPR006108">
    <property type="entry name" value="3HC_DH_C"/>
</dbReference>
<dbReference type="Gene3D" id="1.10.1040.50">
    <property type="match status" value="1"/>
</dbReference>
<dbReference type="Pfam" id="PF00725">
    <property type="entry name" value="3HCDH"/>
    <property type="match status" value="1"/>
</dbReference>
<keyword evidence="11" id="KW-0511">Multifunctional enzyme</keyword>
<dbReference type="Pfam" id="PF02737">
    <property type="entry name" value="3HCDH_N"/>
    <property type="match status" value="1"/>
</dbReference>
<dbReference type="InterPro" id="IPR008927">
    <property type="entry name" value="6-PGluconate_DH-like_C_sf"/>
</dbReference>
<evidence type="ECO:0000259" key="13">
    <source>
        <dbReference type="Pfam" id="PF00725"/>
    </source>
</evidence>
<evidence type="ECO:0000256" key="9">
    <source>
        <dbReference type="ARBA" id="ARBA00023098"/>
    </source>
</evidence>
<name>A0A895XNP2_9ACTN</name>
<dbReference type="SUPFAM" id="SSF51735">
    <property type="entry name" value="NAD(P)-binding Rossmann-fold domains"/>
    <property type="match status" value="1"/>
</dbReference>
<evidence type="ECO:0000313" key="15">
    <source>
        <dbReference type="EMBL" id="QSB06974.1"/>
    </source>
</evidence>
<dbReference type="InterPro" id="IPR029045">
    <property type="entry name" value="ClpP/crotonase-like_dom_sf"/>
</dbReference>
<dbReference type="Gene3D" id="3.40.50.720">
    <property type="entry name" value="NAD(P)-binding Rossmann-like Domain"/>
    <property type="match status" value="1"/>
</dbReference>
<sequence>MPELPDFPDEVITEALVQYVRVPGVDGEAALITLDNGHDHTKPSSIGPAGLKNLWNALDEIEARSPRVKFIAVTGKPFIFLAGADITAMDHLQERDQALAMAQGGHAAYARLRDSEIPTFAFINGVTLGGGLELALHCHYRTISTGAKAVGLPEVAIGLVPAWGGSQLLPNLIGMEKAAQVILENPLNQNRMLKGPDVTKLGIADAEFEPADFLEESFAWAAKVLNGEVTVERPEVDKGEAWDTALAKAEAFVEGKVRGSAPAAYRALKLLKIAKDTDYSQAILDEDEALADLMVTPEHRSSLYSFNLLRKRGKKPSGAPSKGLANDVKKVGVVGAGLMASQIALLFARRLEVPVVMTDLDEERAAKGLSYIHSEIDKMDAKGRLGLGKADKLRSLVSAGADKSVYADCDLVIEAVFEDISIKHAVFGELEKIVPQECLLVTNTSGLSLTEMASRLQHPERLVGLHFFNPVAVMPLVEVIAVEQTNDETLATAFAVVKKLKKTGVLVKDAPAFVVNRLLVGMLAQAMACIDEGTPIEDVDRAVDPLGLPMTPTELLGLVGVGVGLHVTEHLNASFGDRFPVSENLKALVKLESEGSKAFEKNEAGKFELTEAGRNVLTLGDKPSTTEEVHARVVANMASEARKILDEGVVAGPEEIDLCMILGAGFPFSKGGITPYLDRIGVAKDATGSTFDAKL</sequence>
<evidence type="ECO:0000256" key="10">
    <source>
        <dbReference type="ARBA" id="ARBA00023239"/>
    </source>
</evidence>
<keyword evidence="6" id="KW-0442">Lipid degradation</keyword>
<evidence type="ECO:0000256" key="1">
    <source>
        <dbReference type="ARBA" id="ARBA00005005"/>
    </source>
</evidence>
<evidence type="ECO:0000256" key="2">
    <source>
        <dbReference type="ARBA" id="ARBA00005086"/>
    </source>
</evidence>
<dbReference type="GO" id="GO:0004300">
    <property type="term" value="F:enoyl-CoA hydratase activity"/>
    <property type="evidence" value="ECO:0007669"/>
    <property type="project" value="TreeGrafter"/>
</dbReference>
<evidence type="ECO:0000256" key="7">
    <source>
        <dbReference type="ARBA" id="ARBA00023002"/>
    </source>
</evidence>
<dbReference type="SUPFAM" id="SSF48179">
    <property type="entry name" value="6-phosphogluconate dehydrogenase C-terminal domain-like"/>
    <property type="match status" value="2"/>
</dbReference>
<comment type="similarity">
    <text evidence="3">In the central section; belongs to the 3-hydroxyacyl-CoA dehydrogenase family.</text>
</comment>
<dbReference type="GO" id="GO:0016509">
    <property type="term" value="F:long-chain (3S)-3-hydroxyacyl-CoA dehydrogenase (NAD+) activity"/>
    <property type="evidence" value="ECO:0007669"/>
    <property type="project" value="TreeGrafter"/>
</dbReference>
<keyword evidence="16" id="KW-1185">Reference proteome</keyword>
<dbReference type="SUPFAM" id="SSF52096">
    <property type="entry name" value="ClpP/crotonase"/>
    <property type="match status" value="1"/>
</dbReference>
<dbReference type="InterPro" id="IPR050136">
    <property type="entry name" value="FA_oxidation_alpha_subunit"/>
</dbReference>
<accession>A0A895XNP2</accession>
<evidence type="ECO:0000256" key="11">
    <source>
        <dbReference type="ARBA" id="ARBA00023268"/>
    </source>
</evidence>